<evidence type="ECO:0000313" key="3">
    <source>
        <dbReference type="Proteomes" id="UP001148838"/>
    </source>
</evidence>
<keyword evidence="3" id="KW-1185">Reference proteome</keyword>
<evidence type="ECO:0000313" key="2">
    <source>
        <dbReference type="EMBL" id="KAJ4445993.1"/>
    </source>
</evidence>
<accession>A0ABQ8TH74</accession>
<dbReference type="Proteomes" id="UP001148838">
    <property type="component" value="Unassembled WGS sequence"/>
</dbReference>
<organism evidence="2 3">
    <name type="scientific">Periplaneta americana</name>
    <name type="common">American cockroach</name>
    <name type="synonym">Blatta americana</name>
    <dbReference type="NCBI Taxonomy" id="6978"/>
    <lineage>
        <taxon>Eukaryota</taxon>
        <taxon>Metazoa</taxon>
        <taxon>Ecdysozoa</taxon>
        <taxon>Arthropoda</taxon>
        <taxon>Hexapoda</taxon>
        <taxon>Insecta</taxon>
        <taxon>Pterygota</taxon>
        <taxon>Neoptera</taxon>
        <taxon>Polyneoptera</taxon>
        <taxon>Dictyoptera</taxon>
        <taxon>Blattodea</taxon>
        <taxon>Blattoidea</taxon>
        <taxon>Blattidae</taxon>
        <taxon>Blattinae</taxon>
        <taxon>Periplaneta</taxon>
    </lineage>
</organism>
<evidence type="ECO:0000256" key="1">
    <source>
        <dbReference type="SAM" id="MobiDB-lite"/>
    </source>
</evidence>
<dbReference type="EMBL" id="JAJSOF020000009">
    <property type="protein sequence ID" value="KAJ4445993.1"/>
    <property type="molecule type" value="Genomic_DNA"/>
</dbReference>
<feature type="compositionally biased region" description="Basic and acidic residues" evidence="1">
    <location>
        <begin position="16"/>
        <end position="36"/>
    </location>
</feature>
<protein>
    <submittedName>
        <fullName evidence="2">Uncharacterized protein</fullName>
    </submittedName>
</protein>
<sequence>MAGLCERGNEPPGFLKARERFRAQGEPERFRAERKETDERGRICRLLELYTGMASTDSMDKEKRTY</sequence>
<name>A0ABQ8TH74_PERAM</name>
<gene>
    <name evidence="2" type="ORF">ANN_12679</name>
</gene>
<feature type="region of interest" description="Disordered" evidence="1">
    <location>
        <begin position="1"/>
        <end position="36"/>
    </location>
</feature>
<comment type="caution">
    <text evidence="2">The sequence shown here is derived from an EMBL/GenBank/DDBJ whole genome shotgun (WGS) entry which is preliminary data.</text>
</comment>
<proteinExistence type="predicted"/>
<reference evidence="2 3" key="1">
    <citation type="journal article" date="2022" name="Allergy">
        <title>Genome assembly and annotation of Periplaneta americana reveal a comprehensive cockroach allergen profile.</title>
        <authorList>
            <person name="Wang L."/>
            <person name="Xiong Q."/>
            <person name="Saelim N."/>
            <person name="Wang L."/>
            <person name="Nong W."/>
            <person name="Wan A.T."/>
            <person name="Shi M."/>
            <person name="Liu X."/>
            <person name="Cao Q."/>
            <person name="Hui J.H.L."/>
            <person name="Sookrung N."/>
            <person name="Leung T.F."/>
            <person name="Tungtrongchitr A."/>
            <person name="Tsui S.K.W."/>
        </authorList>
    </citation>
    <scope>NUCLEOTIDE SEQUENCE [LARGE SCALE GENOMIC DNA]</scope>
    <source>
        <strain evidence="2">PWHHKU_190912</strain>
    </source>
</reference>